<gene>
    <name evidence="3" type="primary">gn00101</name>
    <name evidence="2" type="synonym">gb20028</name>
    <name evidence="2" type="ORF">PR202_gb20028</name>
    <name evidence="3" type="ORF">PR202_gn00101</name>
</gene>
<keyword evidence="1" id="KW-0812">Transmembrane</keyword>
<accession>A0AAV5FYN0</accession>
<reference evidence="3" key="1">
    <citation type="journal article" date="2018" name="DNA Res.">
        <title>Multiple hybrid de novo genome assembly of finger millet, an orphan allotetraploid crop.</title>
        <authorList>
            <person name="Hatakeyama M."/>
            <person name="Aluri S."/>
            <person name="Balachadran M.T."/>
            <person name="Sivarajan S.R."/>
            <person name="Patrignani A."/>
            <person name="Gruter S."/>
            <person name="Poveda L."/>
            <person name="Shimizu-Inatsugi R."/>
            <person name="Baeten J."/>
            <person name="Francoijs K.J."/>
            <person name="Nataraja K.N."/>
            <person name="Reddy Y.A.N."/>
            <person name="Phadnis S."/>
            <person name="Ravikumar R.L."/>
            <person name="Schlapbach R."/>
            <person name="Sreeman S.M."/>
            <person name="Shimizu K.K."/>
        </authorList>
    </citation>
    <scope>NUCLEOTIDE SEQUENCE</scope>
</reference>
<organism evidence="3 4">
    <name type="scientific">Eleusine coracana subsp. coracana</name>
    <dbReference type="NCBI Taxonomy" id="191504"/>
    <lineage>
        <taxon>Eukaryota</taxon>
        <taxon>Viridiplantae</taxon>
        <taxon>Streptophyta</taxon>
        <taxon>Embryophyta</taxon>
        <taxon>Tracheophyta</taxon>
        <taxon>Spermatophyta</taxon>
        <taxon>Magnoliopsida</taxon>
        <taxon>Liliopsida</taxon>
        <taxon>Poales</taxon>
        <taxon>Poaceae</taxon>
        <taxon>PACMAD clade</taxon>
        <taxon>Chloridoideae</taxon>
        <taxon>Cynodonteae</taxon>
        <taxon>Eleusininae</taxon>
        <taxon>Eleusine</taxon>
    </lineage>
</organism>
<comment type="caution">
    <text evidence="3">The sequence shown here is derived from an EMBL/GenBank/DDBJ whole genome shotgun (WGS) entry which is preliminary data.</text>
</comment>
<evidence type="ECO:0000313" key="3">
    <source>
        <dbReference type="EMBL" id="GJN40798.1"/>
    </source>
</evidence>
<keyword evidence="1" id="KW-0472">Membrane</keyword>
<keyword evidence="4" id="KW-1185">Reference proteome</keyword>
<evidence type="ECO:0000313" key="2">
    <source>
        <dbReference type="EMBL" id="GJN31611.1"/>
    </source>
</evidence>
<dbReference type="Proteomes" id="UP001054889">
    <property type="component" value="Unassembled WGS sequence"/>
</dbReference>
<dbReference type="EMBL" id="BQKI01000082">
    <property type="protein sequence ID" value="GJN31611.1"/>
    <property type="molecule type" value="Genomic_DNA"/>
</dbReference>
<dbReference type="EMBL" id="BQKI01000199">
    <property type="protein sequence ID" value="GJN40798.1"/>
    <property type="molecule type" value="Genomic_DNA"/>
</dbReference>
<evidence type="ECO:0000313" key="4">
    <source>
        <dbReference type="Proteomes" id="UP001054889"/>
    </source>
</evidence>
<proteinExistence type="predicted"/>
<keyword evidence="1" id="KW-1133">Transmembrane helix</keyword>
<feature type="transmembrane region" description="Helical" evidence="1">
    <location>
        <begin position="12"/>
        <end position="29"/>
    </location>
</feature>
<name>A0AAV5FYN0_ELECO</name>
<dbReference type="AlphaFoldDB" id="A0AAV5FYN0"/>
<sequence length="62" mass="7277">MISLGLVFGWRLSLYAGLFGHIVMILYLTKLDTHHFFRLFSEGLTDCCFGHNYSMMKKQKRC</sequence>
<evidence type="ECO:0000256" key="1">
    <source>
        <dbReference type="SAM" id="Phobius"/>
    </source>
</evidence>
<protein>
    <submittedName>
        <fullName evidence="3">Uncharacterized protein</fullName>
    </submittedName>
</protein>
<reference evidence="3" key="2">
    <citation type="submission" date="2021-12" db="EMBL/GenBank/DDBJ databases">
        <title>Resequencing data analysis of finger millet.</title>
        <authorList>
            <person name="Hatakeyama M."/>
            <person name="Aluri S."/>
            <person name="Balachadran M.T."/>
            <person name="Sivarajan S.R."/>
            <person name="Poveda L."/>
            <person name="Shimizu-Inatsugi R."/>
            <person name="Schlapbach R."/>
            <person name="Sreeman S.M."/>
            <person name="Shimizu K.K."/>
        </authorList>
    </citation>
    <scope>NUCLEOTIDE SEQUENCE</scope>
</reference>